<dbReference type="Pfam" id="PF04430">
    <property type="entry name" value="DUF498"/>
    <property type="match status" value="1"/>
</dbReference>
<dbReference type="InterPro" id="IPR007523">
    <property type="entry name" value="NDUFAF3/AAMDC"/>
</dbReference>
<dbReference type="AlphaFoldDB" id="A0A9K3LTE0"/>
<gene>
    <name evidence="1" type="ORF">IV203_030315</name>
</gene>
<evidence type="ECO:0000313" key="1">
    <source>
        <dbReference type="EMBL" id="KAG7367644.1"/>
    </source>
</evidence>
<organism evidence="1 2">
    <name type="scientific">Nitzschia inconspicua</name>
    <dbReference type="NCBI Taxonomy" id="303405"/>
    <lineage>
        <taxon>Eukaryota</taxon>
        <taxon>Sar</taxon>
        <taxon>Stramenopiles</taxon>
        <taxon>Ochrophyta</taxon>
        <taxon>Bacillariophyta</taxon>
        <taxon>Bacillariophyceae</taxon>
        <taxon>Bacillariophycidae</taxon>
        <taxon>Bacillariales</taxon>
        <taxon>Bacillariaceae</taxon>
        <taxon>Nitzschia</taxon>
    </lineage>
</organism>
<protein>
    <submittedName>
        <fullName evidence="1">DUF498/DUF598 domain containing protein</fullName>
    </submittedName>
</protein>
<dbReference type="GO" id="GO:0032981">
    <property type="term" value="P:mitochondrial respiratory chain complex I assembly"/>
    <property type="evidence" value="ECO:0007669"/>
    <property type="project" value="TreeGrafter"/>
</dbReference>
<accession>A0A9K3LTE0</accession>
<comment type="caution">
    <text evidence="1">The sequence shown here is derived from an EMBL/GenBank/DDBJ whole genome shotgun (WGS) entry which is preliminary data.</text>
</comment>
<dbReference type="GO" id="GO:0005743">
    <property type="term" value="C:mitochondrial inner membrane"/>
    <property type="evidence" value="ECO:0007669"/>
    <property type="project" value="TreeGrafter"/>
</dbReference>
<dbReference type="Proteomes" id="UP000693970">
    <property type="component" value="Unassembled WGS sequence"/>
</dbReference>
<evidence type="ECO:0000313" key="2">
    <source>
        <dbReference type="Proteomes" id="UP000693970"/>
    </source>
</evidence>
<sequence length="318" mass="35455">MDMVVDQTSILVDGLVAFAKRIGAPEFPQELLQKKMRSSESNRLDINSLKNGSIPNICRDLALDYCCLNYELPPICRNDDIPSGQRVMCEWIPSEAPPMYLRAEKELVKDLPPKQIKYFLSFNNPPLLFERQQHQNCQYQWYSSWQGHGTDLLIDSLAHNDGVPKIILNGHSETGFDVVNMVKNKDPSDETLRSTGGIVHCTGSILVFPGACYLWHVRTPNDLTVESLAPALLYRPALEYLFVGSSQPIPPSVVQAIRVGLNDQASKMRNGTANHIVVEPMDLTNAMGTFNILNGEDRRVGAALILPLTQEETAEHGL</sequence>
<reference evidence="1" key="1">
    <citation type="journal article" date="2021" name="Sci. Rep.">
        <title>Diploid genomic architecture of Nitzschia inconspicua, an elite biomass production diatom.</title>
        <authorList>
            <person name="Oliver A."/>
            <person name="Podell S."/>
            <person name="Pinowska A."/>
            <person name="Traller J.C."/>
            <person name="Smith S.R."/>
            <person name="McClure R."/>
            <person name="Beliaev A."/>
            <person name="Bohutskyi P."/>
            <person name="Hill E.A."/>
            <person name="Rabines A."/>
            <person name="Zheng H."/>
            <person name="Allen L.Z."/>
            <person name="Kuo A."/>
            <person name="Grigoriev I.V."/>
            <person name="Allen A.E."/>
            <person name="Hazlebeck D."/>
            <person name="Allen E.E."/>
        </authorList>
    </citation>
    <scope>NUCLEOTIDE SEQUENCE</scope>
    <source>
        <strain evidence="1">Hildebrandi</strain>
    </source>
</reference>
<dbReference type="PANTHER" id="PTHR21192">
    <property type="entry name" value="NUCLEAR PROTEIN E3-3"/>
    <property type="match status" value="1"/>
</dbReference>
<name>A0A9K3LTE0_9STRA</name>
<dbReference type="OrthoDB" id="20681at2759"/>
<reference evidence="1" key="2">
    <citation type="submission" date="2021-04" db="EMBL/GenBank/DDBJ databases">
        <authorList>
            <person name="Podell S."/>
        </authorList>
    </citation>
    <scope>NUCLEOTIDE SEQUENCE</scope>
    <source>
        <strain evidence="1">Hildebrandi</strain>
    </source>
</reference>
<dbReference type="PANTHER" id="PTHR21192:SF2">
    <property type="entry name" value="NADH DEHYDROGENASE [UBIQUINONE] 1 ALPHA SUBCOMPLEX ASSEMBLY FACTOR 3"/>
    <property type="match status" value="1"/>
</dbReference>
<dbReference type="EMBL" id="JAGRRH010000007">
    <property type="protein sequence ID" value="KAG7367644.1"/>
    <property type="molecule type" value="Genomic_DNA"/>
</dbReference>
<keyword evidence="2" id="KW-1185">Reference proteome</keyword>
<proteinExistence type="predicted"/>